<evidence type="ECO:0000256" key="3">
    <source>
        <dbReference type="ARBA" id="ARBA00022989"/>
    </source>
</evidence>
<feature type="transmembrane region" description="Helical" evidence="6">
    <location>
        <begin position="395"/>
        <end position="416"/>
    </location>
</feature>
<feature type="transmembrane region" description="Helical" evidence="6">
    <location>
        <begin position="60"/>
        <end position="85"/>
    </location>
</feature>
<feature type="transmembrane region" description="Helical" evidence="6">
    <location>
        <begin position="189"/>
        <end position="210"/>
    </location>
</feature>
<feature type="transmembrane region" description="Helical" evidence="6">
    <location>
        <begin position="428"/>
        <end position="451"/>
    </location>
</feature>
<feature type="transmembrane region" description="Helical" evidence="6">
    <location>
        <begin position="368"/>
        <end position="389"/>
    </location>
</feature>
<evidence type="ECO:0000256" key="6">
    <source>
        <dbReference type="SAM" id="Phobius"/>
    </source>
</evidence>
<feature type="transmembrane region" description="Helical" evidence="6">
    <location>
        <begin position="327"/>
        <end position="347"/>
    </location>
</feature>
<dbReference type="PROSITE" id="PS50850">
    <property type="entry name" value="MFS"/>
    <property type="match status" value="1"/>
</dbReference>
<evidence type="ECO:0000313" key="8">
    <source>
        <dbReference type="EMBL" id="KKO96739.1"/>
    </source>
</evidence>
<dbReference type="AlphaFoldDB" id="A0A0F9WW81"/>
<dbReference type="GO" id="GO:0005886">
    <property type="term" value="C:plasma membrane"/>
    <property type="evidence" value="ECO:0007669"/>
    <property type="project" value="TreeGrafter"/>
</dbReference>
<keyword evidence="4 6" id="KW-0472">Membrane</keyword>
<evidence type="ECO:0000256" key="1">
    <source>
        <dbReference type="ARBA" id="ARBA00004141"/>
    </source>
</evidence>
<proteinExistence type="predicted"/>
<evidence type="ECO:0000259" key="7">
    <source>
        <dbReference type="PROSITE" id="PS50850"/>
    </source>
</evidence>
<comment type="caution">
    <text evidence="8">The sequence shown here is derived from an EMBL/GenBank/DDBJ whole genome shotgun (WGS) entry which is preliminary data.</text>
</comment>
<feature type="transmembrane region" description="Helical" evidence="6">
    <location>
        <begin position="216"/>
        <end position="236"/>
    </location>
</feature>
<keyword evidence="3 6" id="KW-1133">Transmembrane helix</keyword>
<dbReference type="EMBL" id="JOKZ01000752">
    <property type="protein sequence ID" value="KKO96739.1"/>
    <property type="molecule type" value="Genomic_DNA"/>
</dbReference>
<accession>A0A0F9WW81</accession>
<keyword evidence="2 6" id="KW-0812">Transmembrane</keyword>
<dbReference type="SUPFAM" id="SSF103473">
    <property type="entry name" value="MFS general substrate transporter"/>
    <property type="match status" value="1"/>
</dbReference>
<dbReference type="OMA" id="PETQYTR"/>
<dbReference type="Proteomes" id="UP000034112">
    <property type="component" value="Unassembled WGS sequence"/>
</dbReference>
<organism evidence="8 9">
    <name type="scientific">Trichoderma harzianum</name>
    <name type="common">Hypocrea lixii</name>
    <dbReference type="NCBI Taxonomy" id="5544"/>
    <lineage>
        <taxon>Eukaryota</taxon>
        <taxon>Fungi</taxon>
        <taxon>Dikarya</taxon>
        <taxon>Ascomycota</taxon>
        <taxon>Pezizomycotina</taxon>
        <taxon>Sordariomycetes</taxon>
        <taxon>Hypocreomycetidae</taxon>
        <taxon>Hypocreales</taxon>
        <taxon>Hypocreaceae</taxon>
        <taxon>Trichoderma</taxon>
    </lineage>
</organism>
<evidence type="ECO:0000256" key="4">
    <source>
        <dbReference type="ARBA" id="ARBA00023136"/>
    </source>
</evidence>
<feature type="transmembrane region" description="Helical" evidence="6">
    <location>
        <begin position="123"/>
        <end position="146"/>
    </location>
</feature>
<dbReference type="InterPro" id="IPR020846">
    <property type="entry name" value="MFS_dom"/>
</dbReference>
<evidence type="ECO:0000256" key="5">
    <source>
        <dbReference type="SAM" id="MobiDB-lite"/>
    </source>
</evidence>
<dbReference type="OrthoDB" id="268400at2759"/>
<dbReference type="InterPro" id="IPR036259">
    <property type="entry name" value="MFS_trans_sf"/>
</dbReference>
<gene>
    <name evidence="8" type="ORF">THAR02_11161</name>
</gene>
<name>A0A0F9WW81_TRIHA</name>
<dbReference type="PANTHER" id="PTHR23502">
    <property type="entry name" value="MAJOR FACILITATOR SUPERFAMILY"/>
    <property type="match status" value="1"/>
</dbReference>
<evidence type="ECO:0000256" key="2">
    <source>
        <dbReference type="ARBA" id="ARBA00022692"/>
    </source>
</evidence>
<feature type="transmembrane region" description="Helical" evidence="6">
    <location>
        <begin position="285"/>
        <end position="307"/>
    </location>
</feature>
<feature type="domain" description="Major facilitator superfamily (MFS) profile" evidence="7">
    <location>
        <begin position="62"/>
        <end position="485"/>
    </location>
</feature>
<evidence type="ECO:0000313" key="9">
    <source>
        <dbReference type="Proteomes" id="UP000034112"/>
    </source>
</evidence>
<comment type="subcellular location">
    <subcellularLocation>
        <location evidence="1">Membrane</location>
        <topology evidence="1">Multi-pass membrane protein</topology>
    </subcellularLocation>
</comment>
<dbReference type="InterPro" id="IPR011701">
    <property type="entry name" value="MFS"/>
</dbReference>
<dbReference type="GO" id="GO:0022857">
    <property type="term" value="F:transmembrane transporter activity"/>
    <property type="evidence" value="ECO:0007669"/>
    <property type="project" value="InterPro"/>
</dbReference>
<protein>
    <recommendedName>
        <fullName evidence="7">Major facilitator superfamily (MFS) profile domain-containing protein</fullName>
    </recommendedName>
</protein>
<reference evidence="9" key="1">
    <citation type="journal article" date="2015" name="Genome Announc.">
        <title>Draft whole-genome sequence of the biocontrol agent Trichoderma harzianum T6776.</title>
        <authorList>
            <person name="Baroncelli R."/>
            <person name="Piaggeschi G."/>
            <person name="Fiorini L."/>
            <person name="Bertolini E."/>
            <person name="Zapparata A."/>
            <person name="Pe M.E."/>
            <person name="Sarrocco S."/>
            <person name="Vannacci G."/>
        </authorList>
    </citation>
    <scope>NUCLEOTIDE SEQUENCE [LARGE SCALE GENOMIC DNA]</scope>
    <source>
        <strain evidence="9">T6776</strain>
    </source>
</reference>
<feature type="region of interest" description="Disordered" evidence="5">
    <location>
        <begin position="1"/>
        <end position="24"/>
    </location>
</feature>
<feature type="transmembrane region" description="Helical" evidence="6">
    <location>
        <begin position="463"/>
        <end position="482"/>
    </location>
</feature>
<feature type="transmembrane region" description="Helical" evidence="6">
    <location>
        <begin position="97"/>
        <end position="117"/>
    </location>
</feature>
<dbReference type="Pfam" id="PF07690">
    <property type="entry name" value="MFS_1"/>
    <property type="match status" value="1"/>
</dbReference>
<sequence length="507" mass="56208">MATAPSSEDIEKMDSPIHASVQDENLPVVEPKLSRRGLPLIPQPSDDPFDPLNFASWRKMLILLVMCIWTIIGPLNMISVAAAFFPISEELHMSLSSVTYLVGAPLLSYGVASLIWVSVGNRFGVRLVFVFTSLATGLFCIWGAVAKSSGSLIAARTLASIFSASPETLGPQAIADVFFLHDRAKCMGLYVLFQASGFAVGSLIGGYITADLGWRWIQWTVSFLSLGSCGLLFLFFPETQYTRQSGNLHHRQPKLVDNFRFWAVSGGGRSKVDSLWKSFCYPFKYLPHPAVIAMTIHFSIMLMATNYMLTSNTFIYTGVYNFDIKQIALTGFAPLIAVWIAIPYCGILNDVVISRLRKRANFLPEWRLMFFVPTCIIGPVGCIVVGVCAQNKSPWIAPLIGEALVMFCFVTANNLTQTYLVDIYEARADATLVVLNGFKNFAAFGISYAVVPWNTSAGYAEPFGVLAALIFVAHIPIFIFWWRGKEIREWSAKHWKEAKPSHHGDAF</sequence>
<dbReference type="PANTHER" id="PTHR23502:SF34">
    <property type="entry name" value="PROTEIN HOL1"/>
    <property type="match status" value="1"/>
</dbReference>
<dbReference type="Gene3D" id="1.20.1250.20">
    <property type="entry name" value="MFS general substrate transporter like domains"/>
    <property type="match status" value="1"/>
</dbReference>